<dbReference type="GO" id="GO:0060307">
    <property type="term" value="P:regulation of ventricular cardiac muscle cell membrane repolarization"/>
    <property type="evidence" value="ECO:0007669"/>
    <property type="project" value="TreeGrafter"/>
</dbReference>
<dbReference type="Proteomes" id="UP000693946">
    <property type="component" value="Linkage Group LG9"/>
</dbReference>
<dbReference type="GO" id="GO:0005886">
    <property type="term" value="C:plasma membrane"/>
    <property type="evidence" value="ECO:0007669"/>
    <property type="project" value="TreeGrafter"/>
</dbReference>
<reference evidence="2 3" key="1">
    <citation type="journal article" date="2021" name="Sci. Rep.">
        <title>Chromosome anchoring in Senegalese sole (Solea senegalensis) reveals sex-associated markers and genome rearrangements in flatfish.</title>
        <authorList>
            <person name="Guerrero-Cozar I."/>
            <person name="Gomez-Garrido J."/>
            <person name="Berbel C."/>
            <person name="Martinez-Blanch J.F."/>
            <person name="Alioto T."/>
            <person name="Claros M.G."/>
            <person name="Gagnaire P.A."/>
            <person name="Manchado M."/>
        </authorList>
    </citation>
    <scope>NUCLEOTIDE SEQUENCE [LARGE SCALE GENOMIC DNA]</scope>
    <source>
        <strain evidence="2">Sse05_10M</strain>
    </source>
</reference>
<organism evidence="2 3">
    <name type="scientific">Solea senegalensis</name>
    <name type="common">Senegalese sole</name>
    <dbReference type="NCBI Taxonomy" id="28829"/>
    <lineage>
        <taxon>Eukaryota</taxon>
        <taxon>Metazoa</taxon>
        <taxon>Chordata</taxon>
        <taxon>Craniata</taxon>
        <taxon>Vertebrata</taxon>
        <taxon>Euteleostomi</taxon>
        <taxon>Actinopterygii</taxon>
        <taxon>Neopterygii</taxon>
        <taxon>Teleostei</taxon>
        <taxon>Neoteleostei</taxon>
        <taxon>Acanthomorphata</taxon>
        <taxon>Carangaria</taxon>
        <taxon>Pleuronectiformes</taxon>
        <taxon>Pleuronectoidei</taxon>
        <taxon>Soleidae</taxon>
        <taxon>Solea</taxon>
    </lineage>
</organism>
<evidence type="ECO:0000256" key="1">
    <source>
        <dbReference type="SAM" id="MobiDB-lite"/>
    </source>
</evidence>
<sequence length="335" mass="37387">MNDMRVRQRHRQRHRLDRPKTGQCFLCMVDVVPVKNEDGVVIMFILNFEVMTDQTLQDCNEELNHRLPTWLVTGRPRGFKLRLPLLRSLSNSKASLDDAEVGHIPTATPVTQPDQRSRESLGLGEFLPLPHPAPDHQEHISGSRLALQSWPEDRQEDQHTLLGSGPPLSSPLPPHGSHLVTQSSPCVAPHHRLSLNPDASGSNCSLSRSRSRESFHSMRRASSVDEIEAMRPDWDRKNRRASVRPGSAGAVNNKSNILNSTSDSDLMRYRAISKIPQITLNFVDFKPDPLIALPTGEMDIIAPCKLIDRTHHVTEKVTQVGVTQCVFVVSAAVCT</sequence>
<evidence type="ECO:0000313" key="2">
    <source>
        <dbReference type="EMBL" id="KAG7475893.1"/>
    </source>
</evidence>
<keyword evidence="3" id="KW-1185">Reference proteome</keyword>
<dbReference type="PANTHER" id="PTHR10217">
    <property type="entry name" value="VOLTAGE AND LIGAND GATED POTASSIUM CHANNEL"/>
    <property type="match status" value="1"/>
</dbReference>
<comment type="caution">
    <text evidence="2">The sequence shown here is derived from an EMBL/GenBank/DDBJ whole genome shotgun (WGS) entry which is preliminary data.</text>
</comment>
<proteinExistence type="predicted"/>
<dbReference type="GO" id="GO:0005242">
    <property type="term" value="F:inward rectifier potassium channel activity"/>
    <property type="evidence" value="ECO:0007669"/>
    <property type="project" value="TreeGrafter"/>
</dbReference>
<dbReference type="GO" id="GO:0086013">
    <property type="term" value="P:membrane repolarization during cardiac muscle cell action potential"/>
    <property type="evidence" value="ECO:0007669"/>
    <property type="project" value="TreeGrafter"/>
</dbReference>
<name>A0AAV6PVK8_SOLSE</name>
<dbReference type="PANTHER" id="PTHR10217:SF506">
    <property type="entry name" value="POTASSIUM VOLTAGE-GATED CHANNEL SUBFAMILY H MEMBER 2"/>
    <property type="match status" value="1"/>
</dbReference>
<dbReference type="AlphaFoldDB" id="A0AAV6PVK8"/>
<accession>A0AAV6PVK8</accession>
<evidence type="ECO:0008006" key="4">
    <source>
        <dbReference type="Google" id="ProtNLM"/>
    </source>
</evidence>
<protein>
    <recommendedName>
        <fullName evidence="4">Potassium voltage-gated channel subfamily H member 2</fullName>
    </recommendedName>
</protein>
<gene>
    <name evidence="2" type="ORF">JOB18_039812</name>
</gene>
<dbReference type="GO" id="GO:0086091">
    <property type="term" value="P:regulation of heart rate by cardiac conduction"/>
    <property type="evidence" value="ECO:0007669"/>
    <property type="project" value="TreeGrafter"/>
</dbReference>
<evidence type="ECO:0000313" key="3">
    <source>
        <dbReference type="Proteomes" id="UP000693946"/>
    </source>
</evidence>
<feature type="region of interest" description="Disordered" evidence="1">
    <location>
        <begin position="150"/>
        <end position="224"/>
    </location>
</feature>
<dbReference type="InterPro" id="IPR050818">
    <property type="entry name" value="KCNH_animal-type"/>
</dbReference>
<dbReference type="EMBL" id="JAGKHQ010000021">
    <property type="protein sequence ID" value="KAG7475893.1"/>
    <property type="molecule type" value="Genomic_DNA"/>
</dbReference>